<reference evidence="1" key="1">
    <citation type="submission" date="2020-11" db="EMBL/GenBank/DDBJ databases">
        <title>Adaptations for nitrogen fixation in a non-lichenized fungal sporocarp promotes dispersal by wood-feeding termites.</title>
        <authorList>
            <consortium name="DOE Joint Genome Institute"/>
            <person name="Koch R.A."/>
            <person name="Yoon G."/>
            <person name="Arayal U."/>
            <person name="Lail K."/>
            <person name="Amirebrahimi M."/>
            <person name="Labutti K."/>
            <person name="Lipzen A."/>
            <person name="Riley R."/>
            <person name="Barry K."/>
            <person name="Henrissat B."/>
            <person name="Grigoriev I.V."/>
            <person name="Herr J.R."/>
            <person name="Aime M.C."/>
        </authorList>
    </citation>
    <scope>NUCLEOTIDE SEQUENCE</scope>
    <source>
        <strain evidence="1">MCA 3950</strain>
    </source>
</reference>
<accession>A0A9P8ASB9</accession>
<evidence type="ECO:0000313" key="2">
    <source>
        <dbReference type="Proteomes" id="UP000812287"/>
    </source>
</evidence>
<comment type="caution">
    <text evidence="1">The sequence shown here is derived from an EMBL/GenBank/DDBJ whole genome shotgun (WGS) entry which is preliminary data.</text>
</comment>
<keyword evidence="2" id="KW-1185">Reference proteome</keyword>
<dbReference type="AlphaFoldDB" id="A0A9P8ASB9"/>
<dbReference type="EMBL" id="MU250536">
    <property type="protein sequence ID" value="KAG7445821.1"/>
    <property type="molecule type" value="Genomic_DNA"/>
</dbReference>
<protein>
    <submittedName>
        <fullName evidence="1">Uncharacterized protein</fullName>
    </submittedName>
</protein>
<dbReference type="RefSeq" id="XP_043039321.1">
    <property type="nucleotide sequence ID" value="XM_043186467.1"/>
</dbReference>
<sequence length="54" mass="6453">MCGPDRVHPQQRDRKYDFSSRARHLKYYFIDFCLSDIYESDDLPEILRALEEGG</sequence>
<dbReference type="GeneID" id="66108764"/>
<evidence type="ECO:0000313" key="1">
    <source>
        <dbReference type="EMBL" id="KAG7445821.1"/>
    </source>
</evidence>
<proteinExistence type="predicted"/>
<name>A0A9P8ASB9_9AGAR</name>
<organism evidence="1 2">
    <name type="scientific">Guyanagaster necrorhizus</name>
    <dbReference type="NCBI Taxonomy" id="856835"/>
    <lineage>
        <taxon>Eukaryota</taxon>
        <taxon>Fungi</taxon>
        <taxon>Dikarya</taxon>
        <taxon>Basidiomycota</taxon>
        <taxon>Agaricomycotina</taxon>
        <taxon>Agaricomycetes</taxon>
        <taxon>Agaricomycetidae</taxon>
        <taxon>Agaricales</taxon>
        <taxon>Marasmiineae</taxon>
        <taxon>Physalacriaceae</taxon>
        <taxon>Guyanagaster</taxon>
    </lineage>
</organism>
<dbReference type="Proteomes" id="UP000812287">
    <property type="component" value="Unassembled WGS sequence"/>
</dbReference>
<gene>
    <name evidence="1" type="ORF">BT62DRAFT_932984</name>
</gene>